<keyword evidence="5 8" id="KW-0472">Membrane</keyword>
<dbReference type="AlphaFoldDB" id="A0A168DSB8"/>
<evidence type="ECO:0000256" key="8">
    <source>
        <dbReference type="SAM" id="Phobius"/>
    </source>
</evidence>
<dbReference type="GO" id="GO:0005739">
    <property type="term" value="C:mitochondrion"/>
    <property type="evidence" value="ECO:0007669"/>
    <property type="project" value="TreeGrafter"/>
</dbReference>
<dbReference type="PROSITE" id="PS51778">
    <property type="entry name" value="VAST"/>
    <property type="match status" value="1"/>
</dbReference>
<dbReference type="GO" id="GO:0005886">
    <property type="term" value="C:plasma membrane"/>
    <property type="evidence" value="ECO:0007669"/>
    <property type="project" value="TreeGrafter"/>
</dbReference>
<feature type="domain" description="VASt" evidence="9">
    <location>
        <begin position="817"/>
        <end position="989"/>
    </location>
</feature>
<feature type="coiled-coil region" evidence="6">
    <location>
        <begin position="1132"/>
        <end position="1177"/>
    </location>
</feature>
<feature type="region of interest" description="Disordered" evidence="7">
    <location>
        <begin position="1"/>
        <end position="411"/>
    </location>
</feature>
<feature type="compositionally biased region" description="Low complexity" evidence="7">
    <location>
        <begin position="506"/>
        <end position="525"/>
    </location>
</feature>
<dbReference type="GO" id="GO:0032366">
    <property type="term" value="P:intracellular sterol transport"/>
    <property type="evidence" value="ECO:0007669"/>
    <property type="project" value="TreeGrafter"/>
</dbReference>
<proteinExistence type="inferred from homology"/>
<dbReference type="GO" id="GO:0032541">
    <property type="term" value="C:cortical endoplasmic reticulum"/>
    <property type="evidence" value="ECO:0007669"/>
    <property type="project" value="TreeGrafter"/>
</dbReference>
<dbReference type="InterPro" id="IPR051482">
    <property type="entry name" value="Cholesterol_transport"/>
</dbReference>
<comment type="subcellular location">
    <subcellularLocation>
        <location evidence="1">Membrane</location>
        <topology evidence="1">Single-pass membrane protein</topology>
    </subcellularLocation>
</comment>
<feature type="compositionally biased region" description="Basic and acidic residues" evidence="7">
    <location>
        <begin position="143"/>
        <end position="153"/>
    </location>
</feature>
<dbReference type="PANTHER" id="PTHR23319">
    <property type="entry name" value="GRAM DOMAIN CONTAINING 1B, ISOFORM E"/>
    <property type="match status" value="1"/>
</dbReference>
<dbReference type="InterPro" id="IPR004182">
    <property type="entry name" value="GRAM"/>
</dbReference>
<evidence type="ECO:0000259" key="9">
    <source>
        <dbReference type="PROSITE" id="PS51778"/>
    </source>
</evidence>
<feature type="compositionally biased region" description="Basic residues" evidence="7">
    <location>
        <begin position="1000"/>
        <end position="1009"/>
    </location>
</feature>
<feature type="compositionally biased region" description="Basic and acidic residues" evidence="7">
    <location>
        <begin position="1"/>
        <end position="11"/>
    </location>
</feature>
<sequence length="1192" mass="128581">MDHSAFEDDVHSLSNSTKSRDKASGSQRDDALVPSSPVQRLRSPSTDSFDKRKLGSSSVSIASNESSSHGLSKFLSSSKRRRRKQREAEEANQQLSVPDHGLTADHARYNPVPESDAETHEVDNDSFHGAPGSTVAESISEGTDSKSQTEPKDSMAALKPSRRRASTRRSSVTGPTSTREKLKDIFSSSSRNPSPNPSRPNNSSTLFKKSKTGLPSSSEDSFQHNRTESDSALQNTIEFPALDDTLEAPPDIVQSPETTVTPPTPERKGRLQERNLPSANISEVIENAPESVSESSNESRPSPPQVVVSPSGNMISHRRVRSAAASTSTPPQPPKAPPSPKNSDESKSRNQSSGLGSGFFASMFSAAQNAMGISQSTPSDSNQISRSLTEPPNNADSDVISNSSEPKKKLAVDTLGQGELNLSDLGIDATSGGVVTTKDGITFTPINTAVASSKSSAAQRDELSAKIEELRSARAVSQAYDTNTVDDGVSKSVNDPSKLSRGPSIPRSVRADSSASRASPRSASVTNSIGGTSRKSTKESTKGKHRRPRISSGATVNALGAAGLGLSGAAGRPGIQRLTGFAVASKKRNKDFHQLFRSVPEDDYLIEDYSCALQREIILAGRLYISEGHICFSSNILGWVTTLVISFDEIIAIEKETTAMVFPNAIAIQTLHARHIFRSLLSREATYDLMVSIWRINHPTLRSSVNGTRIESGTGDKTEKMDESEIRSLSASEASEDEVYDEDEDDSGMVDNGSYNGSEKSGSSKKAASGIGSNGPSSPALPGKASRGDGAGGDVVQDFPGPLTHEPTEYTDPSSQYDKVLKDEIIQAPLGQVYSLVFGPASSAFLLKFLTENQKVLDVQLEESKKGLDADVKSRSYSYIRPLNASIGPKQTKCITSETLDFLDLDKAVCVTLSTQSPDVPSGNVFTVKTKYVLTWAKGNATRVHVSCMVEWTGKSWFKGPIEKGSNDGQLSYTEDLLKAVKATLSSRSRGLTSSSKNGRGSKSKRRREPAKEAEAVTETSTPGAEASASSWGALEPLHAPLSAVGGALRPLLTGNIAVIVILILVILSWFRSPSAPAKSVHPAHLSLRERFSLYEDLWLRQESELWEWLEERTGLKDESYLLNNVEPRQQNLRARKQRANAERTLDAHMDEGKMSQQEMEEALRLTQARLEVLQSAIKKRSSSTPDTKKSD</sequence>
<feature type="region of interest" description="Disordered" evidence="7">
    <location>
        <begin position="988"/>
        <end position="1030"/>
    </location>
</feature>
<feature type="compositionally biased region" description="Low complexity" evidence="7">
    <location>
        <begin position="752"/>
        <end position="775"/>
    </location>
</feature>
<protein>
    <submittedName>
        <fullName evidence="10">GRAM domain-containing protein</fullName>
    </submittedName>
</protein>
<reference evidence="10 11" key="1">
    <citation type="journal article" date="2016" name="Genome Biol. Evol.">
        <title>Divergent and convergent evolution of fungal pathogenicity.</title>
        <authorList>
            <person name="Shang Y."/>
            <person name="Xiao G."/>
            <person name="Zheng P."/>
            <person name="Cen K."/>
            <person name="Zhan S."/>
            <person name="Wang C."/>
        </authorList>
    </citation>
    <scope>NUCLEOTIDE SEQUENCE [LARGE SCALE GENOMIC DNA]</scope>
    <source>
        <strain evidence="10 11">ARSEF 7405</strain>
    </source>
</reference>
<feature type="region of interest" description="Disordered" evidence="7">
    <location>
        <begin position="484"/>
        <end position="552"/>
    </location>
</feature>
<evidence type="ECO:0000256" key="7">
    <source>
        <dbReference type="SAM" id="MobiDB-lite"/>
    </source>
</evidence>
<dbReference type="VEuPathDB" id="FungiDB:AAP_00316"/>
<keyword evidence="3 8" id="KW-0812">Transmembrane</keyword>
<feature type="region of interest" description="Disordered" evidence="7">
    <location>
        <begin position="705"/>
        <end position="815"/>
    </location>
</feature>
<feature type="compositionally biased region" description="Basic and acidic residues" evidence="7">
    <location>
        <begin position="18"/>
        <end position="31"/>
    </location>
</feature>
<keyword evidence="4 8" id="KW-1133">Transmembrane helix</keyword>
<dbReference type="EMBL" id="AZGZ01000001">
    <property type="protein sequence ID" value="KZZ98055.1"/>
    <property type="molecule type" value="Genomic_DNA"/>
</dbReference>
<feature type="compositionally biased region" description="Polar residues" evidence="7">
    <location>
        <begin position="484"/>
        <end position="497"/>
    </location>
</feature>
<accession>A0A168DSB8</accession>
<dbReference type="GO" id="GO:0005789">
    <property type="term" value="C:endoplasmic reticulum membrane"/>
    <property type="evidence" value="ECO:0007669"/>
    <property type="project" value="TreeGrafter"/>
</dbReference>
<dbReference type="InterPro" id="IPR031968">
    <property type="entry name" value="VASt"/>
</dbReference>
<feature type="compositionally biased region" description="Low complexity" evidence="7">
    <location>
        <begin position="187"/>
        <end position="204"/>
    </location>
</feature>
<dbReference type="OrthoDB" id="2162691at2759"/>
<evidence type="ECO:0000313" key="11">
    <source>
        <dbReference type="Proteomes" id="UP000242877"/>
    </source>
</evidence>
<feature type="compositionally biased region" description="Low complexity" evidence="7">
    <location>
        <begin position="286"/>
        <end position="311"/>
    </location>
</feature>
<evidence type="ECO:0000256" key="1">
    <source>
        <dbReference type="ARBA" id="ARBA00004167"/>
    </source>
</evidence>
<gene>
    <name evidence="10" type="ORF">AAP_00316</name>
</gene>
<dbReference type="GO" id="GO:0120015">
    <property type="term" value="F:sterol transfer activity"/>
    <property type="evidence" value="ECO:0007669"/>
    <property type="project" value="TreeGrafter"/>
</dbReference>
<dbReference type="GO" id="GO:0032934">
    <property type="term" value="F:sterol binding"/>
    <property type="evidence" value="ECO:0007669"/>
    <property type="project" value="TreeGrafter"/>
</dbReference>
<dbReference type="SMART" id="SM00568">
    <property type="entry name" value="GRAM"/>
    <property type="match status" value="1"/>
</dbReference>
<dbReference type="Pfam" id="PF02893">
    <property type="entry name" value="GRAM"/>
    <property type="match status" value="1"/>
</dbReference>
<feature type="compositionally biased region" description="Basic and acidic residues" evidence="7">
    <location>
        <begin position="714"/>
        <end position="726"/>
    </location>
</feature>
<evidence type="ECO:0000256" key="2">
    <source>
        <dbReference type="ARBA" id="ARBA00006582"/>
    </source>
</evidence>
<dbReference type="GO" id="GO:0140268">
    <property type="term" value="C:endoplasmic reticulum-plasma membrane contact site"/>
    <property type="evidence" value="ECO:0007669"/>
    <property type="project" value="TreeGrafter"/>
</dbReference>
<organism evidence="10 11">
    <name type="scientific">Ascosphaera apis ARSEF 7405</name>
    <dbReference type="NCBI Taxonomy" id="392613"/>
    <lineage>
        <taxon>Eukaryota</taxon>
        <taxon>Fungi</taxon>
        <taxon>Dikarya</taxon>
        <taxon>Ascomycota</taxon>
        <taxon>Pezizomycotina</taxon>
        <taxon>Eurotiomycetes</taxon>
        <taxon>Eurotiomycetidae</taxon>
        <taxon>Onygenales</taxon>
        <taxon>Ascosphaeraceae</taxon>
        <taxon>Ascosphaera</taxon>
    </lineage>
</organism>
<keyword evidence="11" id="KW-1185">Reference proteome</keyword>
<feature type="compositionally biased region" description="Polar residues" evidence="7">
    <location>
        <begin position="36"/>
        <end position="47"/>
    </location>
</feature>
<comment type="similarity">
    <text evidence="2">Belongs to the YSP2 family.</text>
</comment>
<feature type="compositionally biased region" description="Low complexity" evidence="7">
    <location>
        <begin position="56"/>
        <end position="77"/>
    </location>
</feature>
<evidence type="ECO:0000256" key="5">
    <source>
        <dbReference type="ARBA" id="ARBA00023136"/>
    </source>
</evidence>
<dbReference type="InterPro" id="IPR011993">
    <property type="entry name" value="PH-like_dom_sf"/>
</dbReference>
<feature type="compositionally biased region" description="Pro residues" evidence="7">
    <location>
        <begin position="330"/>
        <end position="340"/>
    </location>
</feature>
<dbReference type="Gene3D" id="2.30.29.30">
    <property type="entry name" value="Pleckstrin-homology domain (PH domain)/Phosphotyrosine-binding domain (PTB)"/>
    <property type="match status" value="1"/>
</dbReference>
<feature type="compositionally biased region" description="Polar residues" evidence="7">
    <location>
        <begin position="1018"/>
        <end position="1030"/>
    </location>
</feature>
<dbReference type="Pfam" id="PF16016">
    <property type="entry name" value="VASt"/>
    <property type="match status" value="1"/>
</dbReference>
<evidence type="ECO:0000256" key="6">
    <source>
        <dbReference type="SAM" id="Coils"/>
    </source>
</evidence>
<feature type="transmembrane region" description="Helical" evidence="8">
    <location>
        <begin position="1052"/>
        <end position="1071"/>
    </location>
</feature>
<evidence type="ECO:0000313" key="10">
    <source>
        <dbReference type="EMBL" id="KZZ98055.1"/>
    </source>
</evidence>
<dbReference type="CDD" id="cd13220">
    <property type="entry name" value="PH-GRAM_GRAMDC"/>
    <property type="match status" value="1"/>
</dbReference>
<name>A0A168DSB8_9EURO</name>
<dbReference type="Proteomes" id="UP000242877">
    <property type="component" value="Unassembled WGS sequence"/>
</dbReference>
<keyword evidence="6" id="KW-0175">Coiled coil</keyword>
<dbReference type="PANTHER" id="PTHR23319:SF4">
    <property type="entry name" value="GRAM DOMAIN CONTAINING 1B, ISOFORM E"/>
    <property type="match status" value="1"/>
</dbReference>
<feature type="compositionally biased region" description="Acidic residues" evidence="7">
    <location>
        <begin position="734"/>
        <end position="748"/>
    </location>
</feature>
<comment type="caution">
    <text evidence="10">The sequence shown here is derived from an EMBL/GenBank/DDBJ whole genome shotgun (WGS) entry which is preliminary data.</text>
</comment>
<feature type="compositionally biased region" description="Polar residues" evidence="7">
    <location>
        <begin position="365"/>
        <end position="404"/>
    </location>
</feature>
<evidence type="ECO:0000256" key="4">
    <source>
        <dbReference type="ARBA" id="ARBA00022989"/>
    </source>
</evidence>
<evidence type="ECO:0000256" key="3">
    <source>
        <dbReference type="ARBA" id="ARBA00022692"/>
    </source>
</evidence>
<feature type="compositionally biased region" description="Basic and acidic residues" evidence="7">
    <location>
        <begin position="117"/>
        <end position="126"/>
    </location>
</feature>
<feature type="compositionally biased region" description="Low complexity" evidence="7">
    <location>
        <begin position="988"/>
        <end position="999"/>
    </location>
</feature>